<dbReference type="RefSeq" id="WP_073272072.1">
    <property type="nucleotide sequence ID" value="NZ_FQTU01000021.1"/>
</dbReference>
<dbReference type="InterPro" id="IPR022452">
    <property type="entry name" value="MqsA"/>
</dbReference>
<dbReference type="Pfam" id="PF13274">
    <property type="entry name" value="SocA_Panacea"/>
    <property type="match status" value="1"/>
</dbReference>
<dbReference type="InterPro" id="IPR001387">
    <property type="entry name" value="Cro/C1-type_HTH"/>
</dbReference>
<evidence type="ECO:0000259" key="1">
    <source>
        <dbReference type="Pfam" id="PF13274"/>
    </source>
</evidence>
<accession>A0A1M4ZY36</accession>
<dbReference type="InterPro" id="IPR010982">
    <property type="entry name" value="Lambda_DNA-bd_dom_sf"/>
</dbReference>
<dbReference type="GO" id="GO:0003677">
    <property type="term" value="F:DNA binding"/>
    <property type="evidence" value="ECO:0007669"/>
    <property type="project" value="InterPro"/>
</dbReference>
<dbReference type="OrthoDB" id="3213544at2"/>
<dbReference type="EMBL" id="FQTU01000021">
    <property type="protein sequence ID" value="SHF22960.1"/>
    <property type="molecule type" value="Genomic_DNA"/>
</dbReference>
<protein>
    <submittedName>
        <fullName evidence="2">Putative zinc finger/helix-turn-helix protein, YgiT family</fullName>
    </submittedName>
</protein>
<gene>
    <name evidence="2" type="ORF">SAMN02746064_02175</name>
</gene>
<sequence length="339" mass="39414">MKTIKNEKKLCLICMEEHEVQTVIIEDTEEFKGEEVSFDAIYEYCAHADEYLETEDMIKSNSLAMKDVYRKKVGLLTSKEIIAIRDKFEVSQKDFSEILDWGRATITRYENHQIQDRAHDDVLRKIDSDPKWFLQMLTRAKGEISDKAYKKYHKAASSEFRRMKNRYLMDSIQALYANFGDDIITGGVELNLNKVIEIINYYALKVSSLHKVKLMKMLWYGDNVSYKRRGRSITGLVYSALPMGAVPEGYEQILDLDGIEFETVLYDFDRMGYKFHPVEGFHIKELTPEEIEILDTVIAEVGHLNAQETIDKMHDEDAYKCTERNCIIPFSHAAKLSIH</sequence>
<keyword evidence="3" id="KW-1185">Reference proteome</keyword>
<dbReference type="Gene3D" id="1.10.260.40">
    <property type="entry name" value="lambda repressor-like DNA-binding domains"/>
    <property type="match status" value="1"/>
</dbReference>
<feature type="domain" description="Antitoxin SocA-like Panacea" evidence="1">
    <location>
        <begin position="214"/>
        <end position="317"/>
    </location>
</feature>
<name>A0A1M4ZY36_9FIRM</name>
<dbReference type="CDD" id="cd00093">
    <property type="entry name" value="HTH_XRE"/>
    <property type="match status" value="1"/>
</dbReference>
<dbReference type="InterPro" id="IPR025272">
    <property type="entry name" value="SocA_Panacea"/>
</dbReference>
<proteinExistence type="predicted"/>
<dbReference type="STRING" id="1120975.SAMN02746064_02175"/>
<reference evidence="2 3" key="1">
    <citation type="submission" date="2016-11" db="EMBL/GenBank/DDBJ databases">
        <authorList>
            <person name="Jaros S."/>
            <person name="Januszkiewicz K."/>
            <person name="Wedrychowicz H."/>
        </authorList>
    </citation>
    <scope>NUCLEOTIDE SEQUENCE [LARGE SCALE GENOMIC DNA]</scope>
    <source>
        <strain evidence="2 3">DSM 14828</strain>
    </source>
</reference>
<evidence type="ECO:0000313" key="2">
    <source>
        <dbReference type="EMBL" id="SHF22960.1"/>
    </source>
</evidence>
<dbReference type="Proteomes" id="UP000184251">
    <property type="component" value="Unassembled WGS sequence"/>
</dbReference>
<organism evidence="2 3">
    <name type="scientific">Alkalibacter saccharofermentans DSM 14828</name>
    <dbReference type="NCBI Taxonomy" id="1120975"/>
    <lineage>
        <taxon>Bacteria</taxon>
        <taxon>Bacillati</taxon>
        <taxon>Bacillota</taxon>
        <taxon>Clostridia</taxon>
        <taxon>Eubacteriales</taxon>
        <taxon>Eubacteriaceae</taxon>
        <taxon>Alkalibacter</taxon>
    </lineage>
</organism>
<dbReference type="NCBIfam" id="TIGR03830">
    <property type="entry name" value="CxxCG_CxxCG_HTH"/>
    <property type="match status" value="1"/>
</dbReference>
<dbReference type="AlphaFoldDB" id="A0A1M4ZY36"/>
<evidence type="ECO:0000313" key="3">
    <source>
        <dbReference type="Proteomes" id="UP000184251"/>
    </source>
</evidence>